<keyword evidence="3" id="KW-0275">Fatty acid biosynthesis</keyword>
<evidence type="ECO:0000313" key="5">
    <source>
        <dbReference type="EMBL" id="NMB70355.1"/>
    </source>
</evidence>
<dbReference type="GO" id="GO:0000036">
    <property type="term" value="F:acyl carrier activity"/>
    <property type="evidence" value="ECO:0007669"/>
    <property type="project" value="UniProtKB-UniRule"/>
</dbReference>
<dbReference type="InterPro" id="IPR036736">
    <property type="entry name" value="ACP-like_sf"/>
</dbReference>
<reference evidence="5 6" key="1">
    <citation type="journal article" date="2020" name="Biotechnol. Biofuels">
        <title>New insights from the biogas microbiome by comprehensive genome-resolved metagenomics of nearly 1600 species originating from multiple anaerobic digesters.</title>
        <authorList>
            <person name="Campanaro S."/>
            <person name="Treu L."/>
            <person name="Rodriguez-R L.M."/>
            <person name="Kovalovszki A."/>
            <person name="Ziels R.M."/>
            <person name="Maus I."/>
            <person name="Zhu X."/>
            <person name="Kougias P.G."/>
            <person name="Basile A."/>
            <person name="Luo G."/>
            <person name="Schluter A."/>
            <person name="Konstantinidis K.T."/>
            <person name="Angelidaki I."/>
        </authorList>
    </citation>
    <scope>NUCLEOTIDE SEQUENCE [LARGE SCALE GENOMIC DNA]</scope>
    <source>
        <strain evidence="5">AS27yjCOA_165</strain>
    </source>
</reference>
<dbReference type="UniPathway" id="UPA00094"/>
<evidence type="ECO:0000256" key="2">
    <source>
        <dbReference type="ARBA" id="ARBA00022553"/>
    </source>
</evidence>
<dbReference type="Pfam" id="PF00550">
    <property type="entry name" value="PP-binding"/>
    <property type="match status" value="1"/>
</dbReference>
<keyword evidence="2 3" id="KW-0597">Phosphoprotein</keyword>
<keyword evidence="1 3" id="KW-0596">Phosphopantetheine</keyword>
<accession>A0A7X9DKW6</accession>
<comment type="caution">
    <text evidence="3">Lacks conserved residue(s) required for the propagation of feature annotation.</text>
</comment>
<comment type="pathway">
    <text evidence="3">Lipid metabolism; fatty acid biosynthesis.</text>
</comment>
<comment type="subcellular location">
    <subcellularLocation>
        <location evidence="3">Cytoplasm</location>
    </subcellularLocation>
</comment>
<evidence type="ECO:0000256" key="1">
    <source>
        <dbReference type="ARBA" id="ARBA00022450"/>
    </source>
</evidence>
<keyword evidence="3" id="KW-0963">Cytoplasm</keyword>
<dbReference type="SUPFAM" id="SSF47336">
    <property type="entry name" value="ACP-like"/>
    <property type="match status" value="1"/>
</dbReference>
<sequence length="78" mass="8932">MTGDYHKKVKDVIAAKAGVDLDEIEPESYFEDDLNLSQLELVEILAELEEIFQIELMESKDDIETVQDLFDLVGEQVE</sequence>
<evidence type="ECO:0000256" key="3">
    <source>
        <dbReference type="HAMAP-Rule" id="MF_01217"/>
    </source>
</evidence>
<comment type="caution">
    <text evidence="5">The sequence shown here is derived from an EMBL/GenBank/DDBJ whole genome shotgun (WGS) entry which is preliminary data.</text>
</comment>
<dbReference type="Proteomes" id="UP000526033">
    <property type="component" value="Unassembled WGS sequence"/>
</dbReference>
<dbReference type="InterPro" id="IPR009081">
    <property type="entry name" value="PP-bd_ACP"/>
</dbReference>
<comment type="similarity">
    <text evidence="3">Belongs to the acyl carrier protein (ACP) family.</text>
</comment>
<dbReference type="EMBL" id="JAAZNL010000050">
    <property type="protein sequence ID" value="NMB70355.1"/>
    <property type="molecule type" value="Genomic_DNA"/>
</dbReference>
<dbReference type="GO" id="GO:0005737">
    <property type="term" value="C:cytoplasm"/>
    <property type="evidence" value="ECO:0007669"/>
    <property type="project" value="UniProtKB-SubCell"/>
</dbReference>
<protein>
    <recommendedName>
        <fullName evidence="3">Acyl carrier protein</fullName>
        <shortName evidence="3">ACP</shortName>
    </recommendedName>
</protein>
<comment type="PTM">
    <text evidence="3">4'-phosphopantetheine is transferred from CoA to a specific serine of apo-ACP by AcpS. This modification is essential for activity because fatty acids are bound in thioester linkage to the sulfhydryl of the prosthetic group.</text>
</comment>
<evidence type="ECO:0000259" key="4">
    <source>
        <dbReference type="PROSITE" id="PS50075"/>
    </source>
</evidence>
<dbReference type="AlphaFoldDB" id="A0A7X9DKW6"/>
<organism evidence="5 6">
    <name type="scientific">candidate division WWE3 bacterium</name>
    <dbReference type="NCBI Taxonomy" id="2053526"/>
    <lineage>
        <taxon>Bacteria</taxon>
        <taxon>Katanobacteria</taxon>
    </lineage>
</organism>
<dbReference type="InterPro" id="IPR003231">
    <property type="entry name" value="ACP"/>
</dbReference>
<keyword evidence="3" id="KW-0276">Fatty acid metabolism</keyword>
<dbReference type="Gene3D" id="1.10.1200.10">
    <property type="entry name" value="ACP-like"/>
    <property type="match status" value="1"/>
</dbReference>
<keyword evidence="3" id="KW-0443">Lipid metabolism</keyword>
<dbReference type="PROSITE" id="PS50075">
    <property type="entry name" value="CARRIER"/>
    <property type="match status" value="1"/>
</dbReference>
<keyword evidence="3" id="KW-0444">Lipid biosynthesis</keyword>
<dbReference type="HAMAP" id="MF_01217">
    <property type="entry name" value="Acyl_carrier"/>
    <property type="match status" value="1"/>
</dbReference>
<name>A0A7X9DKW6_UNCKA</name>
<evidence type="ECO:0000313" key="6">
    <source>
        <dbReference type="Proteomes" id="UP000526033"/>
    </source>
</evidence>
<comment type="function">
    <text evidence="3">Carrier of the growing fatty acid chain in fatty acid biosynthesis.</text>
</comment>
<feature type="domain" description="Carrier" evidence="4">
    <location>
        <begin position="3"/>
        <end position="78"/>
    </location>
</feature>
<gene>
    <name evidence="3" type="primary">acpP</name>
    <name evidence="5" type="ORF">GYA27_04105</name>
</gene>
<proteinExistence type="inferred from homology"/>